<evidence type="ECO:0000313" key="15">
    <source>
        <dbReference type="Proteomes" id="UP001237642"/>
    </source>
</evidence>
<dbReference type="Pfam" id="PF23259">
    <property type="entry name" value="CHX17_C"/>
    <property type="match status" value="1"/>
</dbReference>
<organism evidence="14 15">
    <name type="scientific">Heracleum sosnowskyi</name>
    <dbReference type="NCBI Taxonomy" id="360622"/>
    <lineage>
        <taxon>Eukaryota</taxon>
        <taxon>Viridiplantae</taxon>
        <taxon>Streptophyta</taxon>
        <taxon>Embryophyta</taxon>
        <taxon>Tracheophyta</taxon>
        <taxon>Spermatophyta</taxon>
        <taxon>Magnoliopsida</taxon>
        <taxon>eudicotyledons</taxon>
        <taxon>Gunneridae</taxon>
        <taxon>Pentapetalae</taxon>
        <taxon>asterids</taxon>
        <taxon>campanulids</taxon>
        <taxon>Apiales</taxon>
        <taxon>Apiaceae</taxon>
        <taxon>Apioideae</taxon>
        <taxon>apioid superclade</taxon>
        <taxon>Tordylieae</taxon>
        <taxon>Tordyliinae</taxon>
        <taxon>Heracleum</taxon>
    </lineage>
</organism>
<evidence type="ECO:0000313" key="14">
    <source>
        <dbReference type="EMBL" id="KAK1379368.1"/>
    </source>
</evidence>
<dbReference type="GO" id="GO:0006813">
    <property type="term" value="P:potassium ion transport"/>
    <property type="evidence" value="ECO:0007669"/>
    <property type="project" value="UniProtKB-KW"/>
</dbReference>
<dbReference type="InterPro" id="IPR014729">
    <property type="entry name" value="Rossmann-like_a/b/a_fold"/>
</dbReference>
<feature type="domain" description="Cation/H+ exchanger transmembrane" evidence="11">
    <location>
        <begin position="42"/>
        <end position="421"/>
    </location>
</feature>
<evidence type="ECO:0000259" key="11">
    <source>
        <dbReference type="Pfam" id="PF00999"/>
    </source>
</evidence>
<evidence type="ECO:0000256" key="6">
    <source>
        <dbReference type="ARBA" id="ARBA00022989"/>
    </source>
</evidence>
<dbReference type="InterPro" id="IPR006153">
    <property type="entry name" value="Cation/H_exchanger_TM"/>
</dbReference>
<evidence type="ECO:0000259" key="13">
    <source>
        <dbReference type="Pfam" id="PF23259"/>
    </source>
</evidence>
<dbReference type="InterPro" id="IPR057290">
    <property type="entry name" value="CHX17_C"/>
</dbReference>
<keyword evidence="4 10" id="KW-0812">Transmembrane</keyword>
<dbReference type="Pfam" id="PF23256">
    <property type="entry name" value="CHX17_2nd"/>
    <property type="match status" value="1"/>
</dbReference>
<keyword evidence="8 10" id="KW-0472">Membrane</keyword>
<reference evidence="14" key="1">
    <citation type="submission" date="2023-02" db="EMBL/GenBank/DDBJ databases">
        <title>Genome of toxic invasive species Heracleum sosnowskyi carries increased number of genes despite the absence of recent whole-genome duplications.</title>
        <authorList>
            <person name="Schelkunov M."/>
            <person name="Shtratnikova V."/>
            <person name="Makarenko M."/>
            <person name="Klepikova A."/>
            <person name="Omelchenko D."/>
            <person name="Novikova G."/>
            <person name="Obukhova E."/>
            <person name="Bogdanov V."/>
            <person name="Penin A."/>
            <person name="Logacheva M."/>
        </authorList>
    </citation>
    <scope>NUCLEOTIDE SEQUENCE</scope>
    <source>
        <strain evidence="14">Hsosn_3</strain>
        <tissue evidence="14">Leaf</tissue>
    </source>
</reference>
<feature type="transmembrane region" description="Helical" evidence="10">
    <location>
        <begin position="301"/>
        <end position="319"/>
    </location>
</feature>
<dbReference type="GO" id="GO:0016020">
    <property type="term" value="C:membrane"/>
    <property type="evidence" value="ECO:0007669"/>
    <property type="project" value="UniProtKB-SubCell"/>
</dbReference>
<evidence type="ECO:0000256" key="9">
    <source>
        <dbReference type="ARBA" id="ARBA00038341"/>
    </source>
</evidence>
<evidence type="ECO:0000256" key="4">
    <source>
        <dbReference type="ARBA" id="ARBA00022692"/>
    </source>
</evidence>
<feature type="transmembrane region" description="Helical" evidence="10">
    <location>
        <begin position="28"/>
        <end position="46"/>
    </location>
</feature>
<dbReference type="PANTHER" id="PTHR32468:SF18">
    <property type="entry name" value="CATION_H(+) ANTIPORTER 1"/>
    <property type="match status" value="1"/>
</dbReference>
<dbReference type="InterPro" id="IPR057291">
    <property type="entry name" value="CHX17_2nd"/>
</dbReference>
<gene>
    <name evidence="14" type="ORF">POM88_026112</name>
</gene>
<dbReference type="SUPFAM" id="SSF52402">
    <property type="entry name" value="Adenine nucleotide alpha hydrolases-like"/>
    <property type="match status" value="1"/>
</dbReference>
<dbReference type="PANTHER" id="PTHR32468">
    <property type="entry name" value="CATION/H + ANTIPORTER"/>
    <property type="match status" value="1"/>
</dbReference>
<name>A0AAD8MPM9_9APIA</name>
<sequence length="799" mass="88152">MGDKETAVPSVTRAGCSDDQFFNPILTMGYQVAAILVLSHAFQLCLKFIPGPIAQILAGFVLGPSVISNIEGVKKFFFQAFALDYYEAMAMYARIIIMFLIGLELDVAYLIRNLRRAFVIALGGCVICTIFAFAITSFIFEQTSSEGNHFLMGCMIAVIMSNSGSPLVIRLAAHLRCATTDVGRLAISSSLISDLYAMCVLIIVSRDKRDKSKGWISDGFLALLIILTVVVVNIYLTKFMNRRNRNKKYLSNVEVCIILVNIIGAAMAVESIGYSSIYACFFIGSMFPRGGKTIRTLLIKLTYTIHNFIYPIYFGYAGFKADLSVVYKHMWRVLIIVLVILLSIGGKITGTLAACHSVNTPLNEGVLLAFLLNLKCHVDLVALTVGQQNGMVISPTFYSLMTCSAVISSIISGPLIAYLVRRESDTLGYKHVALESQDPDGELRILACVHNPRPVSTMVGLIATSGGYGNVPITPYLMHLIELPKKTKTKKKMMHAQKEYEELSDEDDYGGNDVVEINESVDDFTAETGVMIHQVKIVAPFTSMYEDVCEFAEDVRASIIIMPFHKHQRIDGILESGKVGIRSTTQKVLRHARCTVAVLVDRGLTAGSLMDSGSYSLQHVVTLFFGGTDDREALGFSERMGAHHHINLTVIRFLPAVASRDQNVEVNVARKEESVLMAITDNERESEIDNNVMTDFYNKYVTSGRVGYVEKRVNDGTDTASALRDISDMYSMFIVGKGGRGHTTITIGISDWEECPELGTVGDYLASSDFDISGSVLVVQQHIPKNEDEEDEIDIDEDR</sequence>
<protein>
    <submittedName>
        <fullName evidence="14">Cation/H(+) antiporter like</fullName>
    </submittedName>
</protein>
<feature type="transmembrane region" description="Helical" evidence="10">
    <location>
        <begin position="216"/>
        <end position="237"/>
    </location>
</feature>
<keyword evidence="15" id="KW-1185">Reference proteome</keyword>
<reference evidence="14" key="2">
    <citation type="submission" date="2023-05" db="EMBL/GenBank/DDBJ databases">
        <authorList>
            <person name="Schelkunov M.I."/>
        </authorList>
    </citation>
    <scope>NUCLEOTIDE SEQUENCE</scope>
    <source>
        <strain evidence="14">Hsosn_3</strain>
        <tissue evidence="14">Leaf</tissue>
    </source>
</reference>
<dbReference type="AlphaFoldDB" id="A0AAD8MPM9"/>
<evidence type="ECO:0000256" key="5">
    <source>
        <dbReference type="ARBA" id="ARBA00022958"/>
    </source>
</evidence>
<comment type="subcellular location">
    <subcellularLocation>
        <location evidence="1">Membrane</location>
        <topology evidence="1">Multi-pass membrane protein</topology>
    </subcellularLocation>
</comment>
<dbReference type="GO" id="GO:0015297">
    <property type="term" value="F:antiporter activity"/>
    <property type="evidence" value="ECO:0007669"/>
    <property type="project" value="InterPro"/>
</dbReference>
<dbReference type="Gene3D" id="1.20.1530.20">
    <property type="match status" value="1"/>
</dbReference>
<evidence type="ECO:0000256" key="8">
    <source>
        <dbReference type="ARBA" id="ARBA00023136"/>
    </source>
</evidence>
<comment type="caution">
    <text evidence="14">The sequence shown here is derived from an EMBL/GenBank/DDBJ whole genome shotgun (WGS) entry which is preliminary data.</text>
</comment>
<keyword evidence="7" id="KW-0406">Ion transport</keyword>
<evidence type="ECO:0000256" key="3">
    <source>
        <dbReference type="ARBA" id="ARBA00022538"/>
    </source>
</evidence>
<dbReference type="GO" id="GO:0012505">
    <property type="term" value="C:endomembrane system"/>
    <property type="evidence" value="ECO:0007669"/>
    <property type="project" value="TreeGrafter"/>
</dbReference>
<dbReference type="Gene3D" id="3.40.50.620">
    <property type="entry name" value="HUPs"/>
    <property type="match status" value="1"/>
</dbReference>
<dbReference type="Proteomes" id="UP001237642">
    <property type="component" value="Unassembled WGS sequence"/>
</dbReference>
<evidence type="ECO:0000259" key="12">
    <source>
        <dbReference type="Pfam" id="PF23256"/>
    </source>
</evidence>
<dbReference type="InterPro" id="IPR050794">
    <property type="entry name" value="CPA2_transporter"/>
</dbReference>
<feature type="transmembrane region" description="Helical" evidence="10">
    <location>
        <begin position="150"/>
        <end position="173"/>
    </location>
</feature>
<accession>A0AAD8MPM9</accession>
<comment type="similarity">
    <text evidence="9">Belongs to the monovalent cation:proton antiporter 2 (CPA2) transporter (TC 2.A.37) family. CHX (TC 2.A.37.4) subfamily.</text>
</comment>
<keyword evidence="5" id="KW-0630">Potassium</keyword>
<keyword evidence="2" id="KW-0813">Transport</keyword>
<dbReference type="EMBL" id="JAUIZM010000006">
    <property type="protein sequence ID" value="KAK1379368.1"/>
    <property type="molecule type" value="Genomic_DNA"/>
</dbReference>
<feature type="transmembrane region" description="Helical" evidence="10">
    <location>
        <begin position="397"/>
        <end position="420"/>
    </location>
</feature>
<evidence type="ECO:0000256" key="10">
    <source>
        <dbReference type="SAM" id="Phobius"/>
    </source>
</evidence>
<feature type="transmembrane region" description="Helical" evidence="10">
    <location>
        <begin position="185"/>
        <end position="204"/>
    </location>
</feature>
<evidence type="ECO:0000256" key="1">
    <source>
        <dbReference type="ARBA" id="ARBA00004141"/>
    </source>
</evidence>
<dbReference type="GO" id="GO:0006885">
    <property type="term" value="P:regulation of pH"/>
    <property type="evidence" value="ECO:0007669"/>
    <property type="project" value="TreeGrafter"/>
</dbReference>
<evidence type="ECO:0000256" key="2">
    <source>
        <dbReference type="ARBA" id="ARBA00022448"/>
    </source>
</evidence>
<proteinExistence type="inferred from homology"/>
<keyword evidence="6 10" id="KW-1133">Transmembrane helix</keyword>
<dbReference type="GO" id="GO:1902600">
    <property type="term" value="P:proton transmembrane transport"/>
    <property type="evidence" value="ECO:0007669"/>
    <property type="project" value="InterPro"/>
</dbReference>
<feature type="transmembrane region" description="Helical" evidence="10">
    <location>
        <begin position="331"/>
        <end position="354"/>
    </location>
</feature>
<feature type="domain" description="Cation/H(+) antiporter central" evidence="12">
    <location>
        <begin position="476"/>
        <end position="606"/>
    </location>
</feature>
<keyword evidence="3" id="KW-0633">Potassium transport</keyword>
<dbReference type="InterPro" id="IPR038770">
    <property type="entry name" value="Na+/solute_symporter_sf"/>
</dbReference>
<feature type="transmembrane region" description="Helical" evidence="10">
    <location>
        <begin position="118"/>
        <end position="138"/>
    </location>
</feature>
<dbReference type="Pfam" id="PF00999">
    <property type="entry name" value="Na_H_Exchanger"/>
    <property type="match status" value="1"/>
</dbReference>
<evidence type="ECO:0000256" key="7">
    <source>
        <dbReference type="ARBA" id="ARBA00023065"/>
    </source>
</evidence>
<feature type="transmembrane region" description="Helical" evidence="10">
    <location>
        <begin position="90"/>
        <end position="111"/>
    </location>
</feature>
<feature type="domain" description="Cation/H(+) antiporter C-terminal" evidence="13">
    <location>
        <begin position="620"/>
        <end position="783"/>
    </location>
</feature>